<dbReference type="Proteomes" id="UP001201262">
    <property type="component" value="Unassembled WGS sequence"/>
</dbReference>
<name>A0AAD4KY58_9EURO</name>
<dbReference type="InterPro" id="IPR008030">
    <property type="entry name" value="NmrA-like"/>
</dbReference>
<proteinExistence type="predicted"/>
<dbReference type="Pfam" id="PF05368">
    <property type="entry name" value="NmrA"/>
    <property type="match status" value="1"/>
</dbReference>
<feature type="domain" description="NmrA-like" evidence="1">
    <location>
        <begin position="19"/>
        <end position="231"/>
    </location>
</feature>
<evidence type="ECO:0000313" key="3">
    <source>
        <dbReference type="Proteomes" id="UP001201262"/>
    </source>
</evidence>
<accession>A0AAD4KY58</accession>
<reference evidence="2" key="1">
    <citation type="submission" date="2021-12" db="EMBL/GenBank/DDBJ databases">
        <title>Convergent genome expansion in fungi linked to evolution of root-endophyte symbiosis.</title>
        <authorList>
            <consortium name="DOE Joint Genome Institute"/>
            <person name="Ke Y.-H."/>
            <person name="Bonito G."/>
            <person name="Liao H.-L."/>
            <person name="Looney B."/>
            <person name="Rojas-Flechas A."/>
            <person name="Nash J."/>
            <person name="Hameed K."/>
            <person name="Schadt C."/>
            <person name="Martin F."/>
            <person name="Crous P.W."/>
            <person name="Miettinen O."/>
            <person name="Magnuson J.K."/>
            <person name="Labbe J."/>
            <person name="Jacobson D."/>
            <person name="Doktycz M.J."/>
            <person name="Veneault-Fourrey C."/>
            <person name="Kuo A."/>
            <person name="Mondo S."/>
            <person name="Calhoun S."/>
            <person name="Riley R."/>
            <person name="Ohm R."/>
            <person name="LaButti K."/>
            <person name="Andreopoulos B."/>
            <person name="Pangilinan J."/>
            <person name="Nolan M."/>
            <person name="Tritt A."/>
            <person name="Clum A."/>
            <person name="Lipzen A."/>
            <person name="Daum C."/>
            <person name="Barry K."/>
            <person name="Grigoriev I.V."/>
            <person name="Vilgalys R."/>
        </authorList>
    </citation>
    <scope>NUCLEOTIDE SEQUENCE</scope>
    <source>
        <strain evidence="2">PMI_201</strain>
    </source>
</reference>
<dbReference type="RefSeq" id="XP_046073140.1">
    <property type="nucleotide sequence ID" value="XM_046213947.1"/>
</dbReference>
<dbReference type="GeneID" id="70244234"/>
<evidence type="ECO:0000313" key="2">
    <source>
        <dbReference type="EMBL" id="KAH8698676.1"/>
    </source>
</evidence>
<dbReference type="InterPro" id="IPR036291">
    <property type="entry name" value="NAD(P)-bd_dom_sf"/>
</dbReference>
<dbReference type="EMBL" id="JAJTJA010000005">
    <property type="protein sequence ID" value="KAH8698676.1"/>
    <property type="molecule type" value="Genomic_DNA"/>
</dbReference>
<keyword evidence="3" id="KW-1185">Reference proteome</keyword>
<protein>
    <recommendedName>
        <fullName evidence="1">NmrA-like domain-containing protein</fullName>
    </recommendedName>
</protein>
<sequence length="259" mass="28958">MKCSYENISHCSCRCSWIQGASVVSVYLSSQNATQHHIRALTSNPLSDAAVKLASNRNVTVMRVDLNSFDSIVSAFQDATFIFANTVVHTETFLNEGAKETQLLEERQAFGLVYSSRCAERHGRKIRDPAHPIQNSSRKFLLDVKNGLAQKTTYLYVGLYGSNIGRDPYRPIYVKGDKRYIITWPCSSNANVPYGDDKAVNIGLIVKAIKNSRKSVLGISEYLTSTSLTSKISRILKEKDYSADVAFVETTFDSYRDQV</sequence>
<gene>
    <name evidence="2" type="ORF">BGW36DRAFT_358198</name>
</gene>
<dbReference type="AlphaFoldDB" id="A0AAD4KY58"/>
<organism evidence="2 3">
    <name type="scientific">Talaromyces proteolyticus</name>
    <dbReference type="NCBI Taxonomy" id="1131652"/>
    <lineage>
        <taxon>Eukaryota</taxon>
        <taxon>Fungi</taxon>
        <taxon>Dikarya</taxon>
        <taxon>Ascomycota</taxon>
        <taxon>Pezizomycotina</taxon>
        <taxon>Eurotiomycetes</taxon>
        <taxon>Eurotiomycetidae</taxon>
        <taxon>Eurotiales</taxon>
        <taxon>Trichocomaceae</taxon>
        <taxon>Talaromyces</taxon>
        <taxon>Talaromyces sect. Bacilispori</taxon>
    </lineage>
</organism>
<dbReference type="SUPFAM" id="SSF51735">
    <property type="entry name" value="NAD(P)-binding Rossmann-fold domains"/>
    <property type="match status" value="1"/>
</dbReference>
<comment type="caution">
    <text evidence="2">The sequence shown here is derived from an EMBL/GenBank/DDBJ whole genome shotgun (WGS) entry which is preliminary data.</text>
</comment>
<dbReference type="Gene3D" id="3.90.25.10">
    <property type="entry name" value="UDP-galactose 4-epimerase, domain 1"/>
    <property type="match status" value="1"/>
</dbReference>
<dbReference type="Gene3D" id="3.40.50.720">
    <property type="entry name" value="NAD(P)-binding Rossmann-like Domain"/>
    <property type="match status" value="1"/>
</dbReference>
<evidence type="ECO:0000259" key="1">
    <source>
        <dbReference type="Pfam" id="PF05368"/>
    </source>
</evidence>